<dbReference type="STRING" id="43678.OJAG_10070"/>
<reference evidence="17 18" key="1">
    <citation type="submission" date="2016-01" db="EMBL/GenBank/DDBJ databases">
        <title>Genome sequence of Oerskovia enterophila VJag, an agar and cellulose degrading bacterium.</title>
        <authorList>
            <person name="Poehlein A."/>
            <person name="Jag V."/>
            <person name="Bengelsdorf F."/>
            <person name="Duerre P."/>
            <person name="Daniel R."/>
        </authorList>
    </citation>
    <scope>NUCLEOTIDE SEQUENCE [LARGE SCALE GENOMIC DNA]</scope>
    <source>
        <strain evidence="17 18">VJag</strain>
    </source>
</reference>
<dbReference type="EC" id="1.7.2.1" evidence="5"/>
<feature type="transmembrane region" description="Helical" evidence="14">
    <location>
        <begin position="461"/>
        <end position="479"/>
    </location>
</feature>
<feature type="transmembrane region" description="Helical" evidence="14">
    <location>
        <begin position="93"/>
        <end position="113"/>
    </location>
</feature>
<comment type="subunit">
    <text evidence="4">Homotrimer.</text>
</comment>
<feature type="transmembrane region" description="Helical" evidence="14">
    <location>
        <begin position="29"/>
        <end position="48"/>
    </location>
</feature>
<dbReference type="SUPFAM" id="SSF49503">
    <property type="entry name" value="Cupredoxins"/>
    <property type="match status" value="3"/>
</dbReference>
<feature type="region of interest" description="Disordered" evidence="13">
    <location>
        <begin position="601"/>
        <end position="663"/>
    </location>
</feature>
<keyword evidence="10 12" id="KW-0186">Copper</keyword>
<evidence type="ECO:0000256" key="10">
    <source>
        <dbReference type="ARBA" id="ARBA00023008"/>
    </source>
</evidence>
<evidence type="ECO:0000256" key="4">
    <source>
        <dbReference type="ARBA" id="ARBA00011233"/>
    </source>
</evidence>
<feature type="binding site" description="type 1 copper site" evidence="12">
    <location>
        <position position="768"/>
    </location>
    <ligand>
        <name>Cu cation</name>
        <dbReference type="ChEBI" id="CHEBI:23378"/>
        <label>1</label>
    </ligand>
</feature>
<evidence type="ECO:0000256" key="1">
    <source>
        <dbReference type="ARBA" id="ARBA00001960"/>
    </source>
</evidence>
<keyword evidence="8" id="KW-0677">Repeat</keyword>
<dbReference type="PATRIC" id="fig|43678.3.peg.1055"/>
<feature type="binding site" description="type 1 copper site" evidence="12">
    <location>
        <position position="777"/>
    </location>
    <ligand>
        <name>Cu cation</name>
        <dbReference type="ChEBI" id="CHEBI:23378"/>
        <label>1</label>
    </ligand>
</feature>
<feature type="transmembrane region" description="Helical" evidence="14">
    <location>
        <begin position="328"/>
        <end position="351"/>
    </location>
</feature>
<feature type="transmembrane region" description="Helical" evidence="14">
    <location>
        <begin position="252"/>
        <end position="270"/>
    </location>
</feature>
<dbReference type="PRINTS" id="PR00695">
    <property type="entry name" value="CUNO2RDTASE"/>
</dbReference>
<keyword evidence="14" id="KW-0812">Transmembrane</keyword>
<proteinExistence type="inferred from homology"/>
<feature type="transmembrane region" description="Helical" evidence="14">
    <location>
        <begin position="387"/>
        <end position="408"/>
    </location>
</feature>
<feature type="binding site" description="type 1 copper site" evidence="12">
    <location>
        <position position="782"/>
    </location>
    <ligand>
        <name>Cu cation</name>
        <dbReference type="ChEBI" id="CHEBI:23378"/>
        <label>1</label>
    </ligand>
</feature>
<dbReference type="GO" id="GO:0005507">
    <property type="term" value="F:copper ion binding"/>
    <property type="evidence" value="ECO:0007669"/>
    <property type="project" value="InterPro"/>
</dbReference>
<comment type="cofactor">
    <cofactor evidence="2 12">
        <name>Cu(2+)</name>
        <dbReference type="ChEBI" id="CHEBI:29036"/>
    </cofactor>
</comment>
<dbReference type="Gene3D" id="2.60.40.420">
    <property type="entry name" value="Cupredoxins - blue copper proteins"/>
    <property type="match status" value="3"/>
</dbReference>
<protein>
    <recommendedName>
        <fullName evidence="6">Copper-containing nitrite reductase</fullName>
        <ecNumber evidence="5">1.7.2.1</ecNumber>
    </recommendedName>
</protein>
<dbReference type="CDD" id="cd04208">
    <property type="entry name" value="CuRO_2_CuNIR"/>
    <property type="match status" value="1"/>
</dbReference>
<comment type="caution">
    <text evidence="17">The sequence shown here is derived from an EMBL/GenBank/DDBJ whole genome shotgun (WGS) entry which is preliminary data.</text>
</comment>
<evidence type="ECO:0000256" key="12">
    <source>
        <dbReference type="PIRSR" id="PIRSR601287-1"/>
    </source>
</evidence>
<evidence type="ECO:0000256" key="14">
    <source>
        <dbReference type="SAM" id="Phobius"/>
    </source>
</evidence>
<dbReference type="PANTHER" id="PTHR11709:SF394">
    <property type="entry name" value="FI03373P-RELATED"/>
    <property type="match status" value="1"/>
</dbReference>
<feature type="domain" description="EfeO-type cupredoxin-like" evidence="16">
    <location>
        <begin position="506"/>
        <end position="567"/>
    </location>
</feature>
<dbReference type="CDD" id="cd11020">
    <property type="entry name" value="CuRO_1_CuNIR"/>
    <property type="match status" value="1"/>
</dbReference>
<evidence type="ECO:0000256" key="9">
    <source>
        <dbReference type="ARBA" id="ARBA00023002"/>
    </source>
</evidence>
<feature type="binding site" description="type 1 copper site" evidence="12">
    <location>
        <position position="729"/>
    </location>
    <ligand>
        <name>Cu cation</name>
        <dbReference type="ChEBI" id="CHEBI:23378"/>
        <label>1</label>
    </ligand>
</feature>
<evidence type="ECO:0000256" key="2">
    <source>
        <dbReference type="ARBA" id="ARBA00001973"/>
    </source>
</evidence>
<dbReference type="Proteomes" id="UP000076447">
    <property type="component" value="Unassembled WGS sequence"/>
</dbReference>
<evidence type="ECO:0000259" key="15">
    <source>
        <dbReference type="Pfam" id="PF07732"/>
    </source>
</evidence>
<dbReference type="InterPro" id="IPR008972">
    <property type="entry name" value="Cupredoxin"/>
</dbReference>
<feature type="domain" description="Plastocyanin-like" evidence="15">
    <location>
        <begin position="688"/>
        <end position="791"/>
    </location>
</feature>
<organism evidence="17 18">
    <name type="scientific">Oerskovia enterophila</name>
    <dbReference type="NCBI Taxonomy" id="43678"/>
    <lineage>
        <taxon>Bacteria</taxon>
        <taxon>Bacillati</taxon>
        <taxon>Actinomycetota</taxon>
        <taxon>Actinomycetes</taxon>
        <taxon>Micrococcales</taxon>
        <taxon>Cellulomonadaceae</taxon>
        <taxon>Oerskovia</taxon>
    </lineage>
</organism>
<evidence type="ECO:0000256" key="7">
    <source>
        <dbReference type="ARBA" id="ARBA00022723"/>
    </source>
</evidence>
<dbReference type="GO" id="GO:0050421">
    <property type="term" value="F:nitrite reductase (NO-forming) activity"/>
    <property type="evidence" value="ECO:0007669"/>
    <property type="project" value="UniProtKB-EC"/>
</dbReference>
<feature type="transmembrane region" description="Helical" evidence="14">
    <location>
        <begin position="363"/>
        <end position="381"/>
    </location>
</feature>
<feature type="transmembrane region" description="Helical" evidence="14">
    <location>
        <begin position="54"/>
        <end position="72"/>
    </location>
</feature>
<dbReference type="EMBL" id="LRIE01000055">
    <property type="protein sequence ID" value="KZM36294.1"/>
    <property type="molecule type" value="Genomic_DNA"/>
</dbReference>
<feature type="transmembrane region" description="Helical" evidence="14">
    <location>
        <begin position="229"/>
        <end position="246"/>
    </location>
</feature>
<dbReference type="Pfam" id="PF07732">
    <property type="entry name" value="Cu-oxidase_3"/>
    <property type="match status" value="1"/>
</dbReference>
<keyword evidence="14" id="KW-1133">Transmembrane helix</keyword>
<dbReference type="PANTHER" id="PTHR11709">
    <property type="entry name" value="MULTI-COPPER OXIDASE"/>
    <property type="match status" value="1"/>
</dbReference>
<dbReference type="InterPro" id="IPR045087">
    <property type="entry name" value="Cu-oxidase_fam"/>
</dbReference>
<evidence type="ECO:0000256" key="3">
    <source>
        <dbReference type="ARBA" id="ARBA00010609"/>
    </source>
</evidence>
<evidence type="ECO:0000256" key="6">
    <source>
        <dbReference type="ARBA" id="ARBA00017290"/>
    </source>
</evidence>
<keyword evidence="14" id="KW-0472">Membrane</keyword>
<feature type="compositionally biased region" description="Low complexity" evidence="13">
    <location>
        <begin position="605"/>
        <end position="631"/>
    </location>
</feature>
<keyword evidence="7 12" id="KW-0479">Metal-binding</keyword>
<dbReference type="Pfam" id="PF13473">
    <property type="entry name" value="Cupredoxin_1"/>
    <property type="match status" value="1"/>
</dbReference>
<comment type="cofactor">
    <cofactor evidence="1 12">
        <name>Cu(+)</name>
        <dbReference type="ChEBI" id="CHEBI:49552"/>
    </cofactor>
</comment>
<feature type="transmembrane region" description="Helical" evidence="14">
    <location>
        <begin position="119"/>
        <end position="138"/>
    </location>
</feature>
<dbReference type="AlphaFoldDB" id="A0A163SDL4"/>
<keyword evidence="9 17" id="KW-0560">Oxidoreductase</keyword>
<evidence type="ECO:0000313" key="17">
    <source>
        <dbReference type="EMBL" id="KZM36294.1"/>
    </source>
</evidence>
<feature type="transmembrane region" description="Helical" evidence="14">
    <location>
        <begin position="145"/>
        <end position="166"/>
    </location>
</feature>
<feature type="transmembrane region" description="Helical" evidence="14">
    <location>
        <begin position="186"/>
        <end position="209"/>
    </location>
</feature>
<feature type="binding site" description="type 1 copper site" evidence="12">
    <location>
        <position position="769"/>
    </location>
    <ligand>
        <name>Cu cation</name>
        <dbReference type="ChEBI" id="CHEBI:23378"/>
        <label>1</label>
    </ligand>
</feature>
<evidence type="ECO:0000256" key="11">
    <source>
        <dbReference type="ARBA" id="ARBA00049340"/>
    </source>
</evidence>
<evidence type="ECO:0000256" key="5">
    <source>
        <dbReference type="ARBA" id="ARBA00011882"/>
    </source>
</evidence>
<accession>A0A163SDL4</accession>
<gene>
    <name evidence="17" type="primary">aniA</name>
    <name evidence="17" type="ORF">OJAG_10070</name>
</gene>
<evidence type="ECO:0000259" key="16">
    <source>
        <dbReference type="Pfam" id="PF13473"/>
    </source>
</evidence>
<feature type="binding site" description="type 1 copper site" evidence="12">
    <location>
        <position position="922"/>
    </location>
    <ligand>
        <name>Cu cation</name>
        <dbReference type="ChEBI" id="CHEBI:23378"/>
        <label>1</label>
    </ligand>
</feature>
<dbReference type="InterPro" id="IPR011707">
    <property type="entry name" value="Cu-oxidase-like_N"/>
</dbReference>
<evidence type="ECO:0000313" key="18">
    <source>
        <dbReference type="Proteomes" id="UP000076447"/>
    </source>
</evidence>
<feature type="binding site" description="type 1 copper site" evidence="12">
    <location>
        <position position="734"/>
    </location>
    <ligand>
        <name>Cu cation</name>
        <dbReference type="ChEBI" id="CHEBI:23378"/>
        <label>1</label>
    </ligand>
</feature>
<dbReference type="InterPro" id="IPR028096">
    <property type="entry name" value="EfeO_Cupredoxin"/>
</dbReference>
<evidence type="ECO:0000256" key="8">
    <source>
        <dbReference type="ARBA" id="ARBA00022737"/>
    </source>
</evidence>
<dbReference type="RefSeq" id="WP_231907640.1">
    <property type="nucleotide sequence ID" value="NZ_LRIE01000055.1"/>
</dbReference>
<feature type="transmembrane region" description="Helical" evidence="14">
    <location>
        <begin position="282"/>
        <end position="308"/>
    </location>
</feature>
<name>A0A163SDL4_9CELL</name>
<dbReference type="InterPro" id="IPR001287">
    <property type="entry name" value="NO2-reductase_Cu"/>
</dbReference>
<evidence type="ECO:0000256" key="13">
    <source>
        <dbReference type="SAM" id="MobiDB-lite"/>
    </source>
</evidence>
<comment type="catalytic activity">
    <reaction evidence="11">
        <text>nitric oxide + Fe(III)-[cytochrome c] + H2O = Fe(II)-[cytochrome c] + nitrite + 2 H(+)</text>
        <dbReference type="Rhea" id="RHEA:15233"/>
        <dbReference type="Rhea" id="RHEA-COMP:10350"/>
        <dbReference type="Rhea" id="RHEA-COMP:14399"/>
        <dbReference type="ChEBI" id="CHEBI:15377"/>
        <dbReference type="ChEBI" id="CHEBI:15378"/>
        <dbReference type="ChEBI" id="CHEBI:16301"/>
        <dbReference type="ChEBI" id="CHEBI:16480"/>
        <dbReference type="ChEBI" id="CHEBI:29033"/>
        <dbReference type="ChEBI" id="CHEBI:29034"/>
        <dbReference type="EC" id="1.7.2.1"/>
    </reaction>
</comment>
<comment type="similarity">
    <text evidence="3">Belongs to the multicopper oxidase family.</text>
</comment>
<sequence>MKLDLSPAAPPAPLRPLTDRSAWHLRANAPVVAWLVATVVVAVGHRWIPASPWLLVHLLLLGAVTNAICVWSQHFTDALLRRRITPASRRWQVARLVLLNGAVAATVAGMVTATWVVTLVGAVGVGVAVAAHGTALWLQSRQALAARFAICVGFYVAAAWLLPFGAGLGATLARGLDEGWHTRVVLAHAGFNLLGFVGLTVMGTLMTLWPTMLRTKMADDAPRAARTTLALMLVGLAGGVAAVLAASPPVAAVGLATYLAGIGVSVRPMVTAARRRPPATFATWSAACALAWLVGALATLVGVLALSGTWEAAAARVGIVTVPLVAGFAAQVLLGALTYLVPVVLGGGPAAVRSTTAVLERGAVLRVVLFDGALALFVLPAPSLVHVLASLTALGALVAFLPLLVGALRVHRRARRTPFVPPTAEDVAAAHALGQDLRARSGDARQGPPVEAVTGPRRKGLAVAALSVLLLVAAGGVALDPAALGTGTGASPTEAGASGAVVPTGRTTTVEVEARDMRFFPATIEVPAGDTLVLVVTNTDSTVHDLVLDTGATSGRLAPGTTETFEVGVVGRTVDGWCSIVGHRQMGMVLTIEPVGGSVGGTSLADGGAEPDGAGAGSDSEAGHDGMAGMDHGPGGGDDASGAPSAATDLDFMATPGDDFTAHPAELAPASAETVHRVRLAVSELVTEVAPGVTQTLWTFGGTAPGPTLRGKVGDRFEITLVNDGTIGHSIDFHAGALAPDRPMRTIAPGEELTYTFTATMSGVWMYHCSTMPMSAHIANGMFGAVVIDPPDLPAVDREYLLVQSEYYLGQQGGEVDMDRLATGDPDVVAFNGYANQYDAAPLPARVGERVRVWVLAAGPNRGTAFHVVGGQFDTVFSEGAYRLRPGNAEAGGSQVLGLAVAQGGFVELAFPEAGRYPFVTHAMIDAERGAHGFFAVTG</sequence>